<proteinExistence type="predicted"/>
<dbReference type="AlphaFoldDB" id="A0A176VC78"/>
<evidence type="ECO:0000313" key="2">
    <source>
        <dbReference type="Proteomes" id="UP000077202"/>
    </source>
</evidence>
<comment type="caution">
    <text evidence="1">The sequence shown here is derived from an EMBL/GenBank/DDBJ whole genome shotgun (WGS) entry which is preliminary data.</text>
</comment>
<organism evidence="1 2">
    <name type="scientific">Marchantia polymorpha subsp. ruderalis</name>
    <dbReference type="NCBI Taxonomy" id="1480154"/>
    <lineage>
        <taxon>Eukaryota</taxon>
        <taxon>Viridiplantae</taxon>
        <taxon>Streptophyta</taxon>
        <taxon>Embryophyta</taxon>
        <taxon>Marchantiophyta</taxon>
        <taxon>Marchantiopsida</taxon>
        <taxon>Marchantiidae</taxon>
        <taxon>Marchantiales</taxon>
        <taxon>Marchantiaceae</taxon>
        <taxon>Marchantia</taxon>
    </lineage>
</organism>
<evidence type="ECO:0000313" key="1">
    <source>
        <dbReference type="EMBL" id="OAE18464.1"/>
    </source>
</evidence>
<keyword evidence="2" id="KW-1185">Reference proteome</keyword>
<gene>
    <name evidence="1" type="ORF">AXG93_2482s1120</name>
</gene>
<accession>A0A176VC78</accession>
<dbReference type="EMBL" id="LVLJ01004059">
    <property type="protein sequence ID" value="OAE18464.1"/>
    <property type="molecule type" value="Genomic_DNA"/>
</dbReference>
<dbReference type="Proteomes" id="UP000077202">
    <property type="component" value="Unassembled WGS sequence"/>
</dbReference>
<reference evidence="1" key="1">
    <citation type="submission" date="2016-03" db="EMBL/GenBank/DDBJ databases">
        <title>Mechanisms controlling the formation of the plant cell surface in tip-growing cells are functionally conserved among land plants.</title>
        <authorList>
            <person name="Honkanen S."/>
            <person name="Jones V.A."/>
            <person name="Morieri G."/>
            <person name="Champion C."/>
            <person name="Hetherington A.J."/>
            <person name="Kelly S."/>
            <person name="Saint-Marcoux D."/>
            <person name="Proust H."/>
            <person name="Prescott H."/>
            <person name="Dolan L."/>
        </authorList>
    </citation>
    <scope>NUCLEOTIDE SEQUENCE [LARGE SCALE GENOMIC DNA]</scope>
    <source>
        <tissue evidence="1">Whole gametophyte</tissue>
    </source>
</reference>
<protein>
    <submittedName>
        <fullName evidence="1">Uncharacterized protein</fullName>
    </submittedName>
</protein>
<name>A0A176VC78_MARPO</name>
<sequence>MIVIRKERMFLKTEVKRTNTLAMEIQPMLRIRTLDPMEVVYEKCNGGSGYPQEDLPRYKEPSLQQRRIDVNSVRCIFCKKLTSKNVFETRVLTAEQETVRCKKPRPTLRSACATTT</sequence>